<gene>
    <name evidence="3" type="ORF">SEVIR_6G201000v2</name>
</gene>
<evidence type="ECO:0000313" key="4">
    <source>
        <dbReference type="Proteomes" id="UP000298652"/>
    </source>
</evidence>
<dbReference type="InterPro" id="IPR001810">
    <property type="entry name" value="F-box_dom"/>
</dbReference>
<dbReference type="InterPro" id="IPR036047">
    <property type="entry name" value="F-box-like_dom_sf"/>
</dbReference>
<dbReference type="InterPro" id="IPR050796">
    <property type="entry name" value="SCF_F-box_component"/>
</dbReference>
<feature type="compositionally biased region" description="Low complexity" evidence="1">
    <location>
        <begin position="273"/>
        <end position="288"/>
    </location>
</feature>
<dbReference type="EMBL" id="CM016557">
    <property type="protein sequence ID" value="TKW10929.1"/>
    <property type="molecule type" value="Genomic_DNA"/>
</dbReference>
<dbReference type="PANTHER" id="PTHR31672:SF13">
    <property type="entry name" value="F-BOX PROTEIN CPR30-LIKE"/>
    <property type="match status" value="1"/>
</dbReference>
<protein>
    <recommendedName>
        <fullName evidence="2">F-box domain-containing protein</fullName>
    </recommendedName>
</protein>
<keyword evidence="4" id="KW-1185">Reference proteome</keyword>
<name>A0A4U6UBN1_SETVI</name>
<dbReference type="SMART" id="SM00256">
    <property type="entry name" value="FBOX"/>
    <property type="match status" value="1"/>
</dbReference>
<evidence type="ECO:0000259" key="2">
    <source>
        <dbReference type="PROSITE" id="PS50181"/>
    </source>
</evidence>
<dbReference type="NCBIfam" id="TIGR01640">
    <property type="entry name" value="F_box_assoc_1"/>
    <property type="match status" value="1"/>
</dbReference>
<accession>A0A4U6UBN1</accession>
<dbReference type="PROSITE" id="PS50181">
    <property type="entry name" value="FBOX"/>
    <property type="match status" value="1"/>
</dbReference>
<sequence>MADDGFSLPDDALVQVLLLLPTSSRRRFRLVCKRWRDLVDEHTPERQARTKTLAFFAESCGSRAVVFDGEDGSRRCHAWTYPCSYDLRYDLVGTCNGLLCLHERSAFGVNAGSLSAISVVNPITGESQLLPPAPTQRHWEQFKAFGMYYHPTTGEYKVVHIPCRQDQAVGAVWVFTLGGGTSWREVPVTTPGGASYHHSCAAVSVDGFTYWLDALADRVMALVLQDERVTCFDEGGWRLTSVHARLGIAATTSWTGVEVWVLERAAAAEGGRGGLEAARSPSPAAPGALDHGAAPDGEYAMSRSWGRARLYRSKVGNLIDRHGNNGLPPLLEGAAEQVMDDDTPHYEEIKTFAYVETLEPLPAMDGPAAGDGGSNQARAANGGMEKNVRG</sequence>
<feature type="domain" description="F-box" evidence="2">
    <location>
        <begin position="2"/>
        <end position="53"/>
    </location>
</feature>
<dbReference type="InterPro" id="IPR017451">
    <property type="entry name" value="F-box-assoc_interact_dom"/>
</dbReference>
<dbReference type="SUPFAM" id="SSF81383">
    <property type="entry name" value="F-box domain"/>
    <property type="match status" value="1"/>
</dbReference>
<dbReference type="Proteomes" id="UP000298652">
    <property type="component" value="Chromosome 6"/>
</dbReference>
<reference evidence="3" key="1">
    <citation type="submission" date="2019-03" db="EMBL/GenBank/DDBJ databases">
        <title>WGS assembly of Setaria viridis.</title>
        <authorList>
            <person name="Huang P."/>
            <person name="Jenkins J."/>
            <person name="Grimwood J."/>
            <person name="Barry K."/>
            <person name="Healey A."/>
            <person name="Mamidi S."/>
            <person name="Sreedasyam A."/>
            <person name="Shu S."/>
            <person name="Feldman M."/>
            <person name="Wu J."/>
            <person name="Yu Y."/>
            <person name="Chen C."/>
            <person name="Johnson J."/>
            <person name="Rokhsar D."/>
            <person name="Baxter I."/>
            <person name="Schmutz J."/>
            <person name="Brutnell T."/>
            <person name="Kellogg E."/>
        </authorList>
    </citation>
    <scope>NUCLEOTIDE SEQUENCE [LARGE SCALE GENOMIC DNA]</scope>
</reference>
<dbReference type="Gramene" id="TKW10929">
    <property type="protein sequence ID" value="TKW10929"/>
    <property type="gene ID" value="SEVIR_6G201000v2"/>
</dbReference>
<feature type="region of interest" description="Disordered" evidence="1">
    <location>
        <begin position="363"/>
        <end position="390"/>
    </location>
</feature>
<dbReference type="PANTHER" id="PTHR31672">
    <property type="entry name" value="BNACNNG10540D PROTEIN"/>
    <property type="match status" value="1"/>
</dbReference>
<proteinExistence type="predicted"/>
<feature type="region of interest" description="Disordered" evidence="1">
    <location>
        <begin position="273"/>
        <end position="295"/>
    </location>
</feature>
<dbReference type="OMA" id="WWNAVAY"/>
<dbReference type="Gene3D" id="1.20.1280.50">
    <property type="match status" value="1"/>
</dbReference>
<dbReference type="Pfam" id="PF00646">
    <property type="entry name" value="F-box"/>
    <property type="match status" value="1"/>
</dbReference>
<organism evidence="3 4">
    <name type="scientific">Setaria viridis</name>
    <name type="common">Green bristlegrass</name>
    <name type="synonym">Setaria italica subsp. viridis</name>
    <dbReference type="NCBI Taxonomy" id="4556"/>
    <lineage>
        <taxon>Eukaryota</taxon>
        <taxon>Viridiplantae</taxon>
        <taxon>Streptophyta</taxon>
        <taxon>Embryophyta</taxon>
        <taxon>Tracheophyta</taxon>
        <taxon>Spermatophyta</taxon>
        <taxon>Magnoliopsida</taxon>
        <taxon>Liliopsida</taxon>
        <taxon>Poales</taxon>
        <taxon>Poaceae</taxon>
        <taxon>PACMAD clade</taxon>
        <taxon>Panicoideae</taxon>
        <taxon>Panicodae</taxon>
        <taxon>Paniceae</taxon>
        <taxon>Cenchrinae</taxon>
        <taxon>Setaria</taxon>
    </lineage>
</organism>
<dbReference type="Pfam" id="PF08268">
    <property type="entry name" value="FBA_3"/>
    <property type="match status" value="1"/>
</dbReference>
<evidence type="ECO:0000313" key="3">
    <source>
        <dbReference type="EMBL" id="TKW10929.1"/>
    </source>
</evidence>
<evidence type="ECO:0000256" key="1">
    <source>
        <dbReference type="SAM" id="MobiDB-lite"/>
    </source>
</evidence>
<dbReference type="AlphaFoldDB" id="A0A4U6UBN1"/>
<dbReference type="InterPro" id="IPR013187">
    <property type="entry name" value="F-box-assoc_dom_typ3"/>
</dbReference>